<name>A0A4Y9ZTQ1_9AGAM</name>
<feature type="transmembrane region" description="Helical" evidence="2">
    <location>
        <begin position="581"/>
        <end position="600"/>
    </location>
</feature>
<evidence type="ECO:0000313" key="3">
    <source>
        <dbReference type="EMBL" id="TFY77427.1"/>
    </source>
</evidence>
<feature type="transmembrane region" description="Helical" evidence="2">
    <location>
        <begin position="546"/>
        <end position="569"/>
    </location>
</feature>
<dbReference type="AlphaFoldDB" id="A0A4Y9ZTQ1"/>
<feature type="region of interest" description="Disordered" evidence="1">
    <location>
        <begin position="439"/>
        <end position="461"/>
    </location>
</feature>
<gene>
    <name evidence="3" type="ORF">EWM64_g6587</name>
</gene>
<sequence length="760" mass="83910">MVSTGLQSEIPTSSDPLGTFSLTLKNHVGYWYPFLRSMPRKRPLSFDAAVEAGDSNKKRFSTGETIAKEIQLAHTEVDCVFLTAGDFVVRLACESFLDAGNSILLALLDTFPNSDSKIGLYVRHSFEFLWERAGVRPPVPWEQPSAEELADTFETLCDMVALGDLDPRPYSSTTTLALAVELGKQEKVQELGDLLARRQRMEEHPATWIQISKYRTLAGLILDGTFKRSPLRRTRMRRRRWKSRAARPFAEAWEYEDDEDMFGDEAFGFDGRGAREKDKTKSKTVGVLEKRANVTIVGGEVVIGKDAKGEVKFNMLVSYTYRSDDPLPEDDVRMTPSRSKAQAPEMKTFSFYTVVQLGMIIPREENRLERDEPIIFGEIFVTGVLMAAGIPVQPSGPAMMRVIIVVDDDDGAQLPFPPLIDDRVKVVVLPAMPSAGPSITVIDKDGKQPQAGPLPSKRGEIGYMEGMHGQAAQAQAQGPSYQDVAIPLPARHPAERTPSPSPSIGIPESATATAATVAPDAASTRSTSKLSFLKQKKIPALRGVRLTTLLTLIVLILLIAGTIAGWAVAVQMLNRNTTANSNIFIYVAFGIVLLAELILLERRVFRVRAERYAHLHPGEMLPTALRRTASRSAGMPIAPWQRPPLPTYAAALVQSGVGTGDVEDAAIAQPPPPAYGNTRGSMLLLQSFLRNSLHAQAQEYENNRASQISRESQISSRPVSFRSRDEEWEERQDAERARRLEESLASLEEGTRPSSVSERR</sequence>
<evidence type="ECO:0000313" key="4">
    <source>
        <dbReference type="Proteomes" id="UP000298061"/>
    </source>
</evidence>
<feature type="region of interest" description="Disordered" evidence="1">
    <location>
        <begin position="701"/>
        <end position="760"/>
    </location>
</feature>
<dbReference type="OrthoDB" id="2596855at2759"/>
<keyword evidence="2" id="KW-1133">Transmembrane helix</keyword>
<proteinExistence type="predicted"/>
<evidence type="ECO:0000256" key="2">
    <source>
        <dbReference type="SAM" id="Phobius"/>
    </source>
</evidence>
<keyword evidence="4" id="KW-1185">Reference proteome</keyword>
<dbReference type="Proteomes" id="UP000298061">
    <property type="component" value="Unassembled WGS sequence"/>
</dbReference>
<keyword evidence="2" id="KW-0472">Membrane</keyword>
<accession>A0A4Y9ZTQ1</accession>
<dbReference type="STRING" id="135208.A0A4Y9ZTQ1"/>
<comment type="caution">
    <text evidence="3">The sequence shown here is derived from an EMBL/GenBank/DDBJ whole genome shotgun (WGS) entry which is preliminary data.</text>
</comment>
<evidence type="ECO:0000256" key="1">
    <source>
        <dbReference type="SAM" id="MobiDB-lite"/>
    </source>
</evidence>
<feature type="compositionally biased region" description="Low complexity" evidence="1">
    <location>
        <begin position="706"/>
        <end position="717"/>
    </location>
</feature>
<protein>
    <submittedName>
        <fullName evidence="3">Uncharacterized protein</fullName>
    </submittedName>
</protein>
<reference evidence="3 4" key="1">
    <citation type="submission" date="2019-02" db="EMBL/GenBank/DDBJ databases">
        <title>Genome sequencing of the rare red list fungi Hericium alpestre (H. flagellum).</title>
        <authorList>
            <person name="Buettner E."/>
            <person name="Kellner H."/>
        </authorList>
    </citation>
    <scope>NUCLEOTIDE SEQUENCE [LARGE SCALE GENOMIC DNA]</scope>
    <source>
        <strain evidence="3 4">DSM 108284</strain>
    </source>
</reference>
<organism evidence="3 4">
    <name type="scientific">Hericium alpestre</name>
    <dbReference type="NCBI Taxonomy" id="135208"/>
    <lineage>
        <taxon>Eukaryota</taxon>
        <taxon>Fungi</taxon>
        <taxon>Dikarya</taxon>
        <taxon>Basidiomycota</taxon>
        <taxon>Agaricomycotina</taxon>
        <taxon>Agaricomycetes</taxon>
        <taxon>Russulales</taxon>
        <taxon>Hericiaceae</taxon>
        <taxon>Hericium</taxon>
    </lineage>
</organism>
<dbReference type="EMBL" id="SFCI01000919">
    <property type="protein sequence ID" value="TFY77427.1"/>
    <property type="molecule type" value="Genomic_DNA"/>
</dbReference>
<keyword evidence="2" id="KW-0812">Transmembrane</keyword>
<feature type="compositionally biased region" description="Basic and acidic residues" evidence="1">
    <location>
        <begin position="731"/>
        <end position="742"/>
    </location>
</feature>